<accession>A0ABQ5TWM4</accession>
<dbReference type="Pfam" id="PF04956">
    <property type="entry name" value="TrbC"/>
    <property type="match status" value="1"/>
</dbReference>
<feature type="transmembrane region" description="Helical" evidence="1">
    <location>
        <begin position="74"/>
        <end position="97"/>
    </location>
</feature>
<reference evidence="2" key="1">
    <citation type="journal article" date="2014" name="Int. J. Syst. Evol. Microbiol.">
        <title>Complete genome of a new Firmicutes species belonging to the dominant human colonic microbiota ('Ruminococcus bicirculans') reveals two chromosomes and a selective capacity to utilize plant glucans.</title>
        <authorList>
            <consortium name="NISC Comparative Sequencing Program"/>
            <person name="Wegmann U."/>
            <person name="Louis P."/>
            <person name="Goesmann A."/>
            <person name="Henrissat B."/>
            <person name="Duncan S.H."/>
            <person name="Flint H.J."/>
        </authorList>
    </citation>
    <scope>NUCLEOTIDE SEQUENCE</scope>
    <source>
        <strain evidence="2">NBRC 102424</strain>
    </source>
</reference>
<keyword evidence="1" id="KW-1133">Transmembrane helix</keyword>
<keyword evidence="3" id="KW-1185">Reference proteome</keyword>
<keyword evidence="1" id="KW-0472">Membrane</keyword>
<evidence type="ECO:0000256" key="1">
    <source>
        <dbReference type="SAM" id="Phobius"/>
    </source>
</evidence>
<organism evidence="2 3">
    <name type="scientific">Methylophaga thalassica</name>
    <dbReference type="NCBI Taxonomy" id="40223"/>
    <lineage>
        <taxon>Bacteria</taxon>
        <taxon>Pseudomonadati</taxon>
        <taxon>Pseudomonadota</taxon>
        <taxon>Gammaproteobacteria</taxon>
        <taxon>Thiotrichales</taxon>
        <taxon>Piscirickettsiaceae</taxon>
        <taxon>Methylophaga</taxon>
    </lineage>
</organism>
<protein>
    <recommendedName>
        <fullName evidence="4">Type IV secretion system protein VirB2</fullName>
    </recommendedName>
</protein>
<dbReference type="InterPro" id="IPR007039">
    <property type="entry name" value="TrbC/VirB2"/>
</dbReference>
<evidence type="ECO:0000313" key="3">
    <source>
        <dbReference type="Proteomes" id="UP001161423"/>
    </source>
</evidence>
<comment type="caution">
    <text evidence="2">The sequence shown here is derived from an EMBL/GenBank/DDBJ whole genome shotgun (WGS) entry which is preliminary data.</text>
</comment>
<proteinExistence type="predicted"/>
<feature type="transmembrane region" description="Helical" evidence="1">
    <location>
        <begin position="41"/>
        <end position="67"/>
    </location>
</feature>
<dbReference type="Proteomes" id="UP001161423">
    <property type="component" value="Unassembled WGS sequence"/>
</dbReference>
<dbReference type="EMBL" id="BSND01000012">
    <property type="protein sequence ID" value="GLQ00593.1"/>
    <property type="molecule type" value="Genomic_DNA"/>
</dbReference>
<evidence type="ECO:0008006" key="4">
    <source>
        <dbReference type="Google" id="ProtNLM"/>
    </source>
</evidence>
<reference evidence="2" key="2">
    <citation type="submission" date="2023-01" db="EMBL/GenBank/DDBJ databases">
        <title>Draft genome sequence of Methylophaga thalassica strain NBRC 102424.</title>
        <authorList>
            <person name="Sun Q."/>
            <person name="Mori K."/>
        </authorList>
    </citation>
    <scope>NUCLEOTIDE SEQUENCE</scope>
    <source>
        <strain evidence="2">NBRC 102424</strain>
    </source>
</reference>
<name>A0ABQ5TWM4_9GAMM</name>
<evidence type="ECO:0000313" key="2">
    <source>
        <dbReference type="EMBL" id="GLQ00593.1"/>
    </source>
</evidence>
<keyword evidence="1" id="KW-0812">Transmembrane</keyword>
<gene>
    <name evidence="2" type="ORF">GCM10007891_24460</name>
</gene>
<sequence length="100" mass="10677">MKGLKGMLKIKETWKLGIMAFVLLLPEAAMAEPWDDAADQVLAIFTGGLTRTLAVIAIIVSGILAMFGKMQWSWVINIVIGIVLIFGGAAIVDYIIAAAS</sequence>